<gene>
    <name evidence="1" type="ORF">EO246_03595</name>
</gene>
<dbReference type="AlphaFoldDB" id="A0A3S3N7M4"/>
<sequence>MKNTIERLTSGTTPIFEEYKGYQICALPHSEVLSYFPDLGKANGYIEIPEFSGKGYDDIPCGSIHGGFTFAEESIFGFDTLHINSNSDMDEKWVLQHLKEYIDEVLIND</sequence>
<dbReference type="EMBL" id="SAXH01000003">
    <property type="protein sequence ID" value="RWR48574.1"/>
    <property type="molecule type" value="Genomic_DNA"/>
</dbReference>
<dbReference type="Proteomes" id="UP000285859">
    <property type="component" value="Unassembled WGS sequence"/>
</dbReference>
<protein>
    <submittedName>
        <fullName evidence="1">Uncharacterized protein</fullName>
    </submittedName>
</protein>
<evidence type="ECO:0000313" key="1">
    <source>
        <dbReference type="EMBL" id="RWR48574.1"/>
    </source>
</evidence>
<reference evidence="1 2" key="1">
    <citation type="submission" date="2019-01" db="EMBL/GenBank/DDBJ databases">
        <title>Whole genome sequence of Lactococcus lactis isolated from cow milk.</title>
        <authorList>
            <person name="Sundararaman A."/>
            <person name="Tamang J.-P."/>
            <person name="Halami P."/>
        </authorList>
    </citation>
    <scope>NUCLEOTIDE SEQUENCE [LARGE SCALE GENOMIC DNA]</scope>
    <source>
        <strain evidence="1 2">C2D</strain>
    </source>
</reference>
<accession>A0A3S3N7M4</accession>
<comment type="caution">
    <text evidence="1">The sequence shown here is derived from an EMBL/GenBank/DDBJ whole genome shotgun (WGS) entry which is preliminary data.</text>
</comment>
<name>A0A3S3N7M4_9LACT</name>
<organism evidence="1 2">
    <name type="scientific">Lactococcus lactis</name>
    <dbReference type="NCBI Taxonomy" id="1358"/>
    <lineage>
        <taxon>Bacteria</taxon>
        <taxon>Bacillati</taxon>
        <taxon>Bacillota</taxon>
        <taxon>Bacilli</taxon>
        <taxon>Lactobacillales</taxon>
        <taxon>Streptococcaceae</taxon>
        <taxon>Lactococcus</taxon>
    </lineage>
</organism>
<proteinExistence type="predicted"/>
<evidence type="ECO:0000313" key="2">
    <source>
        <dbReference type="Proteomes" id="UP000285859"/>
    </source>
</evidence>
<dbReference type="RefSeq" id="WP_128267612.1">
    <property type="nucleotide sequence ID" value="NZ_JACCJA010000003.1"/>
</dbReference>